<dbReference type="SUPFAM" id="SSF46565">
    <property type="entry name" value="Chaperone J-domain"/>
    <property type="match status" value="1"/>
</dbReference>
<dbReference type="InterPro" id="IPR036869">
    <property type="entry name" value="J_dom_sf"/>
</dbReference>
<keyword evidence="6" id="KW-1133">Transmembrane helix</keyword>
<keyword evidence="9" id="KW-1185">Reference proteome</keyword>
<dbReference type="GO" id="GO:0051087">
    <property type="term" value="F:protein-folding chaperone binding"/>
    <property type="evidence" value="ECO:0007669"/>
    <property type="project" value="TreeGrafter"/>
</dbReference>
<keyword evidence="6" id="KW-0472">Membrane</keyword>
<comment type="subunit">
    <text evidence="5">Interacts with HSPA5/BiP; interaction is direct. Interacts with ERN1/IRE1 (via the luminal region). Interacts with DERL1.</text>
</comment>
<dbReference type="PANTHER" id="PTHR44360">
    <property type="entry name" value="DNAJ HOMOLOG SUBFAMILY B MEMBER 9"/>
    <property type="match status" value="1"/>
</dbReference>
<dbReference type="CDD" id="cd06257">
    <property type="entry name" value="DnaJ"/>
    <property type="match status" value="1"/>
</dbReference>
<organism evidence="8 9">
    <name type="scientific">Ditylenchus destructor</name>
    <dbReference type="NCBI Taxonomy" id="166010"/>
    <lineage>
        <taxon>Eukaryota</taxon>
        <taxon>Metazoa</taxon>
        <taxon>Ecdysozoa</taxon>
        <taxon>Nematoda</taxon>
        <taxon>Chromadorea</taxon>
        <taxon>Rhabditida</taxon>
        <taxon>Tylenchina</taxon>
        <taxon>Tylenchomorpha</taxon>
        <taxon>Sphaerularioidea</taxon>
        <taxon>Anguinidae</taxon>
        <taxon>Anguininae</taxon>
        <taxon>Ditylenchus</taxon>
    </lineage>
</organism>
<feature type="transmembrane region" description="Helical" evidence="6">
    <location>
        <begin position="291"/>
        <end position="312"/>
    </location>
</feature>
<name>A0AAD4R1K7_9BILA</name>
<dbReference type="AlphaFoldDB" id="A0AAD4R1K7"/>
<proteinExistence type="predicted"/>
<dbReference type="Pfam" id="PF00226">
    <property type="entry name" value="DnaJ"/>
    <property type="match status" value="1"/>
</dbReference>
<dbReference type="Proteomes" id="UP001201812">
    <property type="component" value="Unassembled WGS sequence"/>
</dbReference>
<feature type="transmembrane region" description="Helical" evidence="6">
    <location>
        <begin position="243"/>
        <end position="264"/>
    </location>
</feature>
<evidence type="ECO:0000256" key="5">
    <source>
        <dbReference type="ARBA" id="ARBA00046365"/>
    </source>
</evidence>
<dbReference type="InterPro" id="IPR001623">
    <property type="entry name" value="DnaJ_domain"/>
</dbReference>
<evidence type="ECO:0000313" key="9">
    <source>
        <dbReference type="Proteomes" id="UP001201812"/>
    </source>
</evidence>
<gene>
    <name evidence="8" type="ORF">DdX_08077</name>
</gene>
<dbReference type="GO" id="GO:0005783">
    <property type="term" value="C:endoplasmic reticulum"/>
    <property type="evidence" value="ECO:0007669"/>
    <property type="project" value="TreeGrafter"/>
</dbReference>
<keyword evidence="6" id="KW-0812">Transmembrane</keyword>
<reference evidence="8" key="1">
    <citation type="submission" date="2022-01" db="EMBL/GenBank/DDBJ databases">
        <title>Genome Sequence Resource for Two Populations of Ditylenchus destructor, the Migratory Endoparasitic Phytonematode.</title>
        <authorList>
            <person name="Zhang H."/>
            <person name="Lin R."/>
            <person name="Xie B."/>
        </authorList>
    </citation>
    <scope>NUCLEOTIDE SEQUENCE</scope>
    <source>
        <strain evidence="8">BazhouSP</strain>
    </source>
</reference>
<accession>A0AAD4R1K7</accession>
<dbReference type="InterPro" id="IPR051948">
    <property type="entry name" value="Hsp70_co-chaperone_J-domain"/>
</dbReference>
<dbReference type="PROSITE" id="PS50076">
    <property type="entry name" value="DNAJ_2"/>
    <property type="match status" value="1"/>
</dbReference>
<evidence type="ECO:0000256" key="6">
    <source>
        <dbReference type="SAM" id="Phobius"/>
    </source>
</evidence>
<dbReference type="Gene3D" id="1.10.287.110">
    <property type="entry name" value="DnaJ domain"/>
    <property type="match status" value="1"/>
</dbReference>
<sequence>MILKLDSDLLLEEDLLELFVLGPIQFLAIANPIRSKSFYLALQSEDLLIHLNLVFRFRWLICKSYHPDKEGGDHDKFTEVTAAYKILSDKYERAMYDSNGMSGIQMKRTLENLPYVGWAFRAIIKPGSRASGLLRYDANTLQPIRGRVIDGYEAQNRYSAHQDISTTFPRVSAHRMSGFSGGQSFDVNGQMSPVPLTPPYGVPPLYSRPSLGVDNLKSEDQSTERDSWAVKLHKNYHIGVHRFAFLAKKLPALAIAAIAAWILWGRGNPESTAIASNKNDTSSFERTQQEYNAALIAWISSGVILVGAVFAVHNHNHSHRAAHQQVFVKFGMSGF</sequence>
<evidence type="ECO:0000259" key="7">
    <source>
        <dbReference type="PROSITE" id="PS50076"/>
    </source>
</evidence>
<feature type="domain" description="J" evidence="7">
    <location>
        <begin position="14"/>
        <end position="100"/>
    </location>
</feature>
<dbReference type="EMBL" id="JAKKPZ010000011">
    <property type="protein sequence ID" value="KAI1715747.1"/>
    <property type="molecule type" value="Genomic_DNA"/>
</dbReference>
<dbReference type="GO" id="GO:0051787">
    <property type="term" value="F:misfolded protein binding"/>
    <property type="evidence" value="ECO:0007669"/>
    <property type="project" value="TreeGrafter"/>
</dbReference>
<protein>
    <recommendedName>
        <fullName evidence="2">DnaJ homolog subfamily B member 9</fullName>
    </recommendedName>
    <alternativeName>
        <fullName evidence="3">Endoplasmic reticulum DNA J domain-containing protein 4</fullName>
    </alternativeName>
</protein>
<comment type="function">
    <text evidence="4">Co-chaperone for Hsp70 protein HSPA5/BiP that acts as a key repressor of the ERN1/IRE1-mediated unfolded protein response (UPR). J domain-containing co-chaperones stimulate the ATPase activity of Hsp70 proteins and are required for efficient substrate recognition by Hsp70 proteins. In the unstressed endoplasmic reticulum, interacts with the luminal region of ERN1/IRE1 and selectively recruits HSPA5/BiP: HSPA5/BiP disrupts the dimerization of the active ERN1/IRE1 luminal region, thereby inactivating ERN1/IRE1. Also involved in endoplasmic reticulum-associated degradation (ERAD) of misfolded proteins. Required for survival of B-cell progenitors and normal antibody production.</text>
</comment>
<comment type="caution">
    <text evidence="8">The sequence shown here is derived from an EMBL/GenBank/DDBJ whole genome shotgun (WGS) entry which is preliminary data.</text>
</comment>
<dbReference type="PANTHER" id="PTHR44360:SF1">
    <property type="entry name" value="DNAJ HOMOLOG SUBFAMILY B MEMBER 9"/>
    <property type="match status" value="1"/>
</dbReference>
<dbReference type="GO" id="GO:0036503">
    <property type="term" value="P:ERAD pathway"/>
    <property type="evidence" value="ECO:0007669"/>
    <property type="project" value="TreeGrafter"/>
</dbReference>
<evidence type="ECO:0000256" key="4">
    <source>
        <dbReference type="ARBA" id="ARBA00045428"/>
    </source>
</evidence>
<evidence type="ECO:0000256" key="1">
    <source>
        <dbReference type="ARBA" id="ARBA00023186"/>
    </source>
</evidence>
<keyword evidence="1" id="KW-0143">Chaperone</keyword>
<evidence type="ECO:0000256" key="3">
    <source>
        <dbReference type="ARBA" id="ARBA00041533"/>
    </source>
</evidence>
<evidence type="ECO:0000313" key="8">
    <source>
        <dbReference type="EMBL" id="KAI1715747.1"/>
    </source>
</evidence>
<evidence type="ECO:0000256" key="2">
    <source>
        <dbReference type="ARBA" id="ARBA00040158"/>
    </source>
</evidence>